<reference evidence="5 6" key="1">
    <citation type="submission" date="2024-09" db="EMBL/GenBank/DDBJ databases">
        <title>A chromosome-level genome assembly of Gray's grenadier anchovy, Coilia grayii.</title>
        <authorList>
            <person name="Fu Z."/>
        </authorList>
    </citation>
    <scope>NUCLEOTIDE SEQUENCE [LARGE SCALE GENOMIC DNA]</scope>
    <source>
        <strain evidence="5">G4</strain>
        <tissue evidence="5">Muscle</tissue>
    </source>
</reference>
<dbReference type="InterPro" id="IPR023352">
    <property type="entry name" value="MAPEG-like_dom_sf"/>
</dbReference>
<protein>
    <recommendedName>
        <fullName evidence="7">Microsomal glutathione S-transferase 3</fullName>
    </recommendedName>
</protein>
<name>A0ABD1JRI4_9TELE</name>
<comment type="caution">
    <text evidence="5">The sequence shown here is derived from an EMBL/GenBank/DDBJ whole genome shotgun (WGS) entry which is preliminary data.</text>
</comment>
<proteinExistence type="predicted"/>
<keyword evidence="3" id="KW-1133">Transmembrane helix</keyword>
<dbReference type="EMBL" id="JBHFQA010000012">
    <property type="protein sequence ID" value="KAL2089483.1"/>
    <property type="molecule type" value="Genomic_DNA"/>
</dbReference>
<organism evidence="5 6">
    <name type="scientific">Coilia grayii</name>
    <name type="common">Gray's grenadier anchovy</name>
    <dbReference type="NCBI Taxonomy" id="363190"/>
    <lineage>
        <taxon>Eukaryota</taxon>
        <taxon>Metazoa</taxon>
        <taxon>Chordata</taxon>
        <taxon>Craniata</taxon>
        <taxon>Vertebrata</taxon>
        <taxon>Euteleostomi</taxon>
        <taxon>Actinopterygii</taxon>
        <taxon>Neopterygii</taxon>
        <taxon>Teleostei</taxon>
        <taxon>Clupei</taxon>
        <taxon>Clupeiformes</taxon>
        <taxon>Clupeoidei</taxon>
        <taxon>Engraulidae</taxon>
        <taxon>Coilinae</taxon>
        <taxon>Coilia</taxon>
    </lineage>
</organism>
<evidence type="ECO:0000256" key="1">
    <source>
        <dbReference type="ARBA" id="ARBA00004141"/>
    </source>
</evidence>
<gene>
    <name evidence="5" type="ORF">ACEWY4_014171</name>
</gene>
<dbReference type="Gene3D" id="1.20.120.550">
    <property type="entry name" value="Membrane associated eicosanoid/glutathione metabolism-like domain"/>
    <property type="match status" value="1"/>
</dbReference>
<dbReference type="Pfam" id="PF01124">
    <property type="entry name" value="MAPEG"/>
    <property type="match status" value="1"/>
</dbReference>
<dbReference type="PANTHER" id="PTHR10250">
    <property type="entry name" value="MICROSOMAL GLUTATHIONE S-TRANSFERASE"/>
    <property type="match status" value="1"/>
</dbReference>
<evidence type="ECO:0000313" key="6">
    <source>
        <dbReference type="Proteomes" id="UP001591681"/>
    </source>
</evidence>
<dbReference type="AlphaFoldDB" id="A0ABD1JRI4"/>
<evidence type="ECO:0000256" key="2">
    <source>
        <dbReference type="ARBA" id="ARBA00022692"/>
    </source>
</evidence>
<dbReference type="SUPFAM" id="SSF161084">
    <property type="entry name" value="MAPEG domain-like"/>
    <property type="match status" value="1"/>
</dbReference>
<keyword evidence="2" id="KW-0812">Transmembrane</keyword>
<evidence type="ECO:0000256" key="3">
    <source>
        <dbReference type="ARBA" id="ARBA00022989"/>
    </source>
</evidence>
<dbReference type="GO" id="GO:0006691">
    <property type="term" value="P:leukotriene metabolic process"/>
    <property type="evidence" value="ECO:0007669"/>
    <property type="project" value="UniProtKB-ARBA"/>
</dbReference>
<dbReference type="InterPro" id="IPR001129">
    <property type="entry name" value="Membr-assoc_MAPEG"/>
</dbReference>
<sequence length="152" mass="17123">MVTFSKEYGYVVFTGCASLVLMKYLSHKVFKAREQYNVQLPQMCSVNAETGDIFNRILVNRQNTTEKIAPFLFTLSIGGLQHPRLASAFGMFWIVSRVVSAHACCSEDPAQQHRGRLGEVALLGLFLCSLDSGKVILGWSRPCFPRRFTLRE</sequence>
<dbReference type="InterPro" id="IPR050997">
    <property type="entry name" value="MAPEG"/>
</dbReference>
<comment type="subcellular location">
    <subcellularLocation>
        <location evidence="1">Membrane</location>
        <topology evidence="1">Multi-pass membrane protein</topology>
    </subcellularLocation>
</comment>
<evidence type="ECO:0008006" key="7">
    <source>
        <dbReference type="Google" id="ProtNLM"/>
    </source>
</evidence>
<keyword evidence="6" id="KW-1185">Reference proteome</keyword>
<evidence type="ECO:0000256" key="4">
    <source>
        <dbReference type="ARBA" id="ARBA00023136"/>
    </source>
</evidence>
<dbReference type="PANTHER" id="PTHR10250:SF26">
    <property type="entry name" value="GLUTATHIONE S-TRANSFERASE 3, MITOCHONDRIAL"/>
    <property type="match status" value="1"/>
</dbReference>
<accession>A0ABD1JRI4</accession>
<dbReference type="Proteomes" id="UP001591681">
    <property type="component" value="Unassembled WGS sequence"/>
</dbReference>
<keyword evidence="4" id="KW-0472">Membrane</keyword>
<dbReference type="GO" id="GO:0016020">
    <property type="term" value="C:membrane"/>
    <property type="evidence" value="ECO:0007669"/>
    <property type="project" value="UniProtKB-SubCell"/>
</dbReference>
<evidence type="ECO:0000313" key="5">
    <source>
        <dbReference type="EMBL" id="KAL2089483.1"/>
    </source>
</evidence>